<gene>
    <name evidence="10" type="ORF">J5Y10_17025</name>
</gene>
<dbReference type="PANTHER" id="PTHR48098">
    <property type="entry name" value="ENTEROCHELIN ESTERASE-RELATED"/>
    <property type="match status" value="1"/>
</dbReference>
<dbReference type="Gene3D" id="3.40.50.1820">
    <property type="entry name" value="alpha/beta hydrolase"/>
    <property type="match status" value="1"/>
</dbReference>
<dbReference type="InterPro" id="IPR050583">
    <property type="entry name" value="Mycobacterial_A85_antigen"/>
</dbReference>
<keyword evidence="6" id="KW-0012">Acyltransferase</keyword>
<feature type="chain" id="PRO_5037994385" description="Acyl-CoA:diacylglycerol acyltransferase" evidence="9">
    <location>
        <begin position="27"/>
        <end position="313"/>
    </location>
</feature>
<evidence type="ECO:0000256" key="8">
    <source>
        <dbReference type="ARBA" id="ARBA00048109"/>
    </source>
</evidence>
<dbReference type="EMBL" id="JAGIZA010000010">
    <property type="protein sequence ID" value="MBP0494489.1"/>
    <property type="molecule type" value="Genomic_DNA"/>
</dbReference>
<dbReference type="AlphaFoldDB" id="A0A940S6Y2"/>
<feature type="signal peptide" evidence="9">
    <location>
        <begin position="1"/>
        <end position="26"/>
    </location>
</feature>
<keyword evidence="11" id="KW-1185">Reference proteome</keyword>
<accession>A0A940S6Y2</accession>
<dbReference type="Pfam" id="PF00756">
    <property type="entry name" value="Esterase"/>
    <property type="match status" value="1"/>
</dbReference>
<evidence type="ECO:0000256" key="5">
    <source>
        <dbReference type="ARBA" id="ARBA00022679"/>
    </source>
</evidence>
<evidence type="ECO:0000313" key="11">
    <source>
        <dbReference type="Proteomes" id="UP000677537"/>
    </source>
</evidence>
<dbReference type="RefSeq" id="WP_209375225.1">
    <property type="nucleotide sequence ID" value="NZ_JAGIZA010000010.1"/>
</dbReference>
<dbReference type="InterPro" id="IPR000801">
    <property type="entry name" value="Esterase-like"/>
</dbReference>
<dbReference type="EC" id="2.3.1.122" evidence="3"/>
<comment type="catalytic activity">
    <reaction evidence="8">
        <text>an acyl-CoA + a 1,2-diacyl-sn-glycerol = a triacyl-sn-glycerol + CoA</text>
        <dbReference type="Rhea" id="RHEA:10868"/>
        <dbReference type="ChEBI" id="CHEBI:17815"/>
        <dbReference type="ChEBI" id="CHEBI:57287"/>
        <dbReference type="ChEBI" id="CHEBI:58342"/>
        <dbReference type="ChEBI" id="CHEBI:64615"/>
        <dbReference type="EC" id="2.3.1.20"/>
    </reaction>
</comment>
<name>A0A940S6Y2_9PROT</name>
<evidence type="ECO:0000256" key="1">
    <source>
        <dbReference type="ARBA" id="ARBA00000697"/>
    </source>
</evidence>
<proteinExistence type="inferred from homology"/>
<dbReference type="SUPFAM" id="SSF53474">
    <property type="entry name" value="alpha/beta-Hydrolases"/>
    <property type="match status" value="1"/>
</dbReference>
<dbReference type="EC" id="2.3.1.20" evidence="4"/>
<comment type="similarity">
    <text evidence="2">Belongs to the mycobacterial A85 antigen family.</text>
</comment>
<dbReference type="InterPro" id="IPR006311">
    <property type="entry name" value="TAT_signal"/>
</dbReference>
<keyword evidence="5" id="KW-0808">Transferase</keyword>
<dbReference type="GO" id="GO:0004144">
    <property type="term" value="F:diacylglycerol O-acyltransferase activity"/>
    <property type="evidence" value="ECO:0007669"/>
    <property type="project" value="UniProtKB-EC"/>
</dbReference>
<dbReference type="GO" id="GO:0050348">
    <property type="term" value="F:trehalose O-mycolyltransferase activity"/>
    <property type="evidence" value="ECO:0007669"/>
    <property type="project" value="UniProtKB-EC"/>
</dbReference>
<evidence type="ECO:0000256" key="6">
    <source>
        <dbReference type="ARBA" id="ARBA00023315"/>
    </source>
</evidence>
<organism evidence="10 11">
    <name type="scientific">Roseomonas indoligenes</name>
    <dbReference type="NCBI Taxonomy" id="2820811"/>
    <lineage>
        <taxon>Bacteria</taxon>
        <taxon>Pseudomonadati</taxon>
        <taxon>Pseudomonadota</taxon>
        <taxon>Alphaproteobacteria</taxon>
        <taxon>Acetobacterales</taxon>
        <taxon>Roseomonadaceae</taxon>
        <taxon>Roseomonas</taxon>
    </lineage>
</organism>
<reference evidence="10" key="1">
    <citation type="submission" date="2021-03" db="EMBL/GenBank/DDBJ databases">
        <authorList>
            <person name="So Y."/>
        </authorList>
    </citation>
    <scope>NUCLEOTIDE SEQUENCE</scope>
    <source>
        <strain evidence="10">SG15</strain>
    </source>
</reference>
<dbReference type="PANTHER" id="PTHR48098:SF1">
    <property type="entry name" value="DIACYLGLYCEROL ACYLTRANSFERASE_MYCOLYLTRANSFERASE AG85A"/>
    <property type="match status" value="1"/>
</dbReference>
<dbReference type="Proteomes" id="UP000677537">
    <property type="component" value="Unassembled WGS sequence"/>
</dbReference>
<dbReference type="InterPro" id="IPR029058">
    <property type="entry name" value="AB_hydrolase_fold"/>
</dbReference>
<dbReference type="PROSITE" id="PS51318">
    <property type="entry name" value="TAT"/>
    <property type="match status" value="1"/>
</dbReference>
<keyword evidence="9" id="KW-0732">Signal</keyword>
<evidence type="ECO:0000313" key="10">
    <source>
        <dbReference type="EMBL" id="MBP0494489.1"/>
    </source>
</evidence>
<evidence type="ECO:0000256" key="3">
    <source>
        <dbReference type="ARBA" id="ARBA00012820"/>
    </source>
</evidence>
<comment type="catalytic activity">
    <reaction evidence="1">
        <text>2 alpha,alpha'-trehalose 6-mycolate = alpha,alpha'-trehalose 6,6'-bismycolate + alpha,alpha-trehalose</text>
        <dbReference type="Rhea" id="RHEA:23472"/>
        <dbReference type="ChEBI" id="CHEBI:16551"/>
        <dbReference type="ChEBI" id="CHEBI:18195"/>
        <dbReference type="ChEBI" id="CHEBI:18234"/>
        <dbReference type="EC" id="2.3.1.122"/>
    </reaction>
</comment>
<evidence type="ECO:0000256" key="2">
    <source>
        <dbReference type="ARBA" id="ARBA00005874"/>
    </source>
</evidence>
<sequence length="313" mass="34974">MTAIAGKGLARRRLLAIAAGAPAVLAAGRAGAAAMGRVEERQFADSAVLGKDVRYSVYLPPDYDISKRAYPLIYMLHGGESGTDTDWFRFGRLNVLLDRLIGDGRFPAAIVVSPNGQRDEANRNNTYYMNDADGAFRWEDMFFQDFMPRIEERYRVIGGREGRAIAGLSMGGYGALAYSMRHPRTFIGAAALSAAFRTDQQIVTMDQPGYDRRYGKAWGLGLQGEARLNNLYRDYSVLDMVDRLPPENIKGTPFHIDCGAEDRFFDGNAILHQKLRDMGVPHGFMIRPGLHNWDYWRSGSEGALLFLGRLFQQ</sequence>
<evidence type="ECO:0000256" key="9">
    <source>
        <dbReference type="SAM" id="SignalP"/>
    </source>
</evidence>
<evidence type="ECO:0000256" key="4">
    <source>
        <dbReference type="ARBA" id="ARBA00013244"/>
    </source>
</evidence>
<evidence type="ECO:0000256" key="7">
    <source>
        <dbReference type="ARBA" id="ARBA00032572"/>
    </source>
</evidence>
<comment type="caution">
    <text evidence="10">The sequence shown here is derived from an EMBL/GenBank/DDBJ whole genome shotgun (WGS) entry which is preliminary data.</text>
</comment>
<protein>
    <recommendedName>
        <fullName evidence="7">Acyl-CoA:diacylglycerol acyltransferase</fullName>
        <ecNumber evidence="3">2.3.1.122</ecNumber>
        <ecNumber evidence="4">2.3.1.20</ecNumber>
    </recommendedName>
</protein>